<dbReference type="Pfam" id="PF12802">
    <property type="entry name" value="MarR_2"/>
    <property type="match status" value="1"/>
</dbReference>
<organism evidence="2 3">
    <name type="scientific">Sedimentitalea todarodis</name>
    <dbReference type="NCBI Taxonomy" id="1631240"/>
    <lineage>
        <taxon>Bacteria</taxon>
        <taxon>Pseudomonadati</taxon>
        <taxon>Pseudomonadota</taxon>
        <taxon>Alphaproteobacteria</taxon>
        <taxon>Rhodobacterales</taxon>
        <taxon>Paracoccaceae</taxon>
        <taxon>Sedimentitalea</taxon>
    </lineage>
</organism>
<dbReference type="SMART" id="SM00347">
    <property type="entry name" value="HTH_MARR"/>
    <property type="match status" value="1"/>
</dbReference>
<protein>
    <submittedName>
        <fullName evidence="2">MarR family transcriptional regulator</fullName>
    </submittedName>
</protein>
<evidence type="ECO:0000313" key="3">
    <source>
        <dbReference type="Proteomes" id="UP001255416"/>
    </source>
</evidence>
<evidence type="ECO:0000259" key="1">
    <source>
        <dbReference type="PROSITE" id="PS50995"/>
    </source>
</evidence>
<name>A0ABU3VDV1_9RHOB</name>
<dbReference type="InterPro" id="IPR036388">
    <property type="entry name" value="WH-like_DNA-bd_sf"/>
</dbReference>
<dbReference type="SUPFAM" id="SSF46785">
    <property type="entry name" value="Winged helix' DNA-binding domain"/>
    <property type="match status" value="1"/>
</dbReference>
<dbReference type="Gene3D" id="1.10.10.10">
    <property type="entry name" value="Winged helix-like DNA-binding domain superfamily/Winged helix DNA-binding domain"/>
    <property type="match status" value="1"/>
</dbReference>
<dbReference type="Proteomes" id="UP001255416">
    <property type="component" value="Unassembled WGS sequence"/>
</dbReference>
<comment type="caution">
    <text evidence="2">The sequence shown here is derived from an EMBL/GenBank/DDBJ whole genome shotgun (WGS) entry which is preliminary data.</text>
</comment>
<dbReference type="PROSITE" id="PS50995">
    <property type="entry name" value="HTH_MARR_2"/>
    <property type="match status" value="1"/>
</dbReference>
<dbReference type="PANTHER" id="PTHR33164:SF43">
    <property type="entry name" value="HTH-TYPE TRANSCRIPTIONAL REPRESSOR YETL"/>
    <property type="match status" value="1"/>
</dbReference>
<dbReference type="PRINTS" id="PR00598">
    <property type="entry name" value="HTHMARR"/>
</dbReference>
<sequence length="130" mass="14644">MFDADINDILGRHSTLSLPEWRILSALSDSPEPVSQKELVERIGFAQGQTSRALDALESEGLIVSRQSTTDRRSWHYSICDAGIAWVETLLPYMEERRGALESVLTKSEIANFETAAAKLMKILNDRRHI</sequence>
<evidence type="ECO:0000313" key="2">
    <source>
        <dbReference type="EMBL" id="MDU9004355.1"/>
    </source>
</evidence>
<dbReference type="EMBL" id="JASMWN010000007">
    <property type="protein sequence ID" value="MDU9004355.1"/>
    <property type="molecule type" value="Genomic_DNA"/>
</dbReference>
<dbReference type="PANTHER" id="PTHR33164">
    <property type="entry name" value="TRANSCRIPTIONAL REGULATOR, MARR FAMILY"/>
    <property type="match status" value="1"/>
</dbReference>
<gene>
    <name evidence="2" type="ORF">QO231_10885</name>
</gene>
<proteinExistence type="predicted"/>
<dbReference type="InterPro" id="IPR036390">
    <property type="entry name" value="WH_DNA-bd_sf"/>
</dbReference>
<keyword evidence="3" id="KW-1185">Reference proteome</keyword>
<reference evidence="3" key="1">
    <citation type="submission" date="2023-05" db="EMBL/GenBank/DDBJ databases">
        <title>Sedimentitalea sp. nov. JM2-8.</title>
        <authorList>
            <person name="Huang J."/>
        </authorList>
    </citation>
    <scope>NUCLEOTIDE SEQUENCE [LARGE SCALE GENOMIC DNA]</scope>
    <source>
        <strain evidence="3">KHS03</strain>
    </source>
</reference>
<dbReference type="InterPro" id="IPR000835">
    <property type="entry name" value="HTH_MarR-typ"/>
</dbReference>
<dbReference type="RefSeq" id="WP_316775999.1">
    <property type="nucleotide sequence ID" value="NZ_JASMWN010000007.1"/>
</dbReference>
<accession>A0ABU3VDV1</accession>
<dbReference type="InterPro" id="IPR039422">
    <property type="entry name" value="MarR/SlyA-like"/>
</dbReference>
<feature type="domain" description="HTH marR-type" evidence="1">
    <location>
        <begin position="1"/>
        <end position="122"/>
    </location>
</feature>